<sequence>MAQLAINGGRPVIAQPLPADSTIGKDDFEAVKRVFERGSLSGFYGSWGEEFLGGVEVKRFEQLWAERFEIPYVVSVNSATSGLYAAIGALGISPGDEVIVPPYTMSATAMAPLIYGAIPVFVDIDPDTFCLDPDAVRAAITPKTKAILAVNLFGHPAPLAKLANLAKEFKIAFIEDNAQGPLAMEDGRYAGTIADIGVFSLNYHKHIHTGEGGMCVTRDPELALRLQAIRNHAENIVAPAQMSSLVNMVGFNYRMTEMSAAVGISQLGKIDTEVGRRQHLAERLSQGLADLEGFTVPAVRPGCRHVYYTWAAKIDEARLGVSRKMFSTALTAEGFPHFLGYVKPLYLLPLFQQRVAFGRDGWPFTLTQRSYNRGLCPVAERMHEKELLCFETCAYRVDEQHIDLLIEAVRQVHQYRHTIPSQQVSYA</sequence>
<evidence type="ECO:0000313" key="7">
    <source>
        <dbReference type="Proteomes" id="UP000054869"/>
    </source>
</evidence>
<evidence type="ECO:0000256" key="2">
    <source>
        <dbReference type="ARBA" id="ARBA00037999"/>
    </source>
</evidence>
<feature type="modified residue" description="N6-(pyridoxal phosphate)lysine" evidence="4">
    <location>
        <position position="205"/>
    </location>
</feature>
<evidence type="ECO:0000256" key="4">
    <source>
        <dbReference type="PIRSR" id="PIRSR000390-2"/>
    </source>
</evidence>
<evidence type="ECO:0000256" key="1">
    <source>
        <dbReference type="ARBA" id="ARBA00022898"/>
    </source>
</evidence>
<dbReference type="OrthoDB" id="9804264at2"/>
<dbReference type="PATRIC" id="fig|45067.4.peg.477"/>
<dbReference type="AlphaFoldDB" id="A0A0W0VWA8"/>
<dbReference type="PANTHER" id="PTHR30244">
    <property type="entry name" value="TRANSAMINASE"/>
    <property type="match status" value="1"/>
</dbReference>
<evidence type="ECO:0000313" key="6">
    <source>
        <dbReference type="EMBL" id="KTD24314.1"/>
    </source>
</evidence>
<dbReference type="InterPro" id="IPR015421">
    <property type="entry name" value="PyrdxlP-dep_Trfase_major"/>
</dbReference>
<accession>A0A0W0VWA8</accession>
<dbReference type="InterPro" id="IPR015422">
    <property type="entry name" value="PyrdxlP-dep_Trfase_small"/>
</dbReference>
<dbReference type="GO" id="GO:0008483">
    <property type="term" value="F:transaminase activity"/>
    <property type="evidence" value="ECO:0007669"/>
    <property type="project" value="UniProtKB-KW"/>
</dbReference>
<dbReference type="GO" id="GO:0000271">
    <property type="term" value="P:polysaccharide biosynthetic process"/>
    <property type="evidence" value="ECO:0007669"/>
    <property type="project" value="TreeGrafter"/>
</dbReference>
<gene>
    <name evidence="6" type="ORF">Llan_0453</name>
</gene>
<feature type="active site" description="Proton acceptor" evidence="3">
    <location>
        <position position="205"/>
    </location>
</feature>
<dbReference type="Pfam" id="PF01041">
    <property type="entry name" value="DegT_DnrJ_EryC1"/>
    <property type="match status" value="1"/>
</dbReference>
<name>A0A0W0VWA8_9GAMM</name>
<proteinExistence type="inferred from homology"/>
<evidence type="ECO:0000256" key="3">
    <source>
        <dbReference type="PIRSR" id="PIRSR000390-1"/>
    </source>
</evidence>
<comment type="similarity">
    <text evidence="2 5">Belongs to the DegT/DnrJ/EryC1 family.</text>
</comment>
<keyword evidence="1 4" id="KW-0663">Pyridoxal phosphate</keyword>
<keyword evidence="6" id="KW-0032">Aminotransferase</keyword>
<dbReference type="InterPro" id="IPR000653">
    <property type="entry name" value="DegT/StrS_aminotransferase"/>
</dbReference>
<dbReference type="Gene3D" id="3.40.640.10">
    <property type="entry name" value="Type I PLP-dependent aspartate aminotransferase-like (Major domain)"/>
    <property type="match status" value="1"/>
</dbReference>
<dbReference type="EMBL" id="LNYI01000010">
    <property type="protein sequence ID" value="KTD24314.1"/>
    <property type="molecule type" value="Genomic_DNA"/>
</dbReference>
<dbReference type="SUPFAM" id="SSF53383">
    <property type="entry name" value="PLP-dependent transferases"/>
    <property type="match status" value="1"/>
</dbReference>
<dbReference type="GO" id="GO:0030170">
    <property type="term" value="F:pyridoxal phosphate binding"/>
    <property type="evidence" value="ECO:0007669"/>
    <property type="project" value="TreeGrafter"/>
</dbReference>
<organism evidence="6 7">
    <name type="scientific">Legionella lansingensis</name>
    <dbReference type="NCBI Taxonomy" id="45067"/>
    <lineage>
        <taxon>Bacteria</taxon>
        <taxon>Pseudomonadati</taxon>
        <taxon>Pseudomonadota</taxon>
        <taxon>Gammaproteobacteria</taxon>
        <taxon>Legionellales</taxon>
        <taxon>Legionellaceae</taxon>
        <taxon>Legionella</taxon>
    </lineage>
</organism>
<dbReference type="RefSeq" id="WP_035915362.1">
    <property type="nucleotide sequence ID" value="NZ_CAAAJD010000009.1"/>
</dbReference>
<evidence type="ECO:0000256" key="5">
    <source>
        <dbReference type="RuleBase" id="RU004508"/>
    </source>
</evidence>
<dbReference type="CDD" id="cd00616">
    <property type="entry name" value="AHBA_syn"/>
    <property type="match status" value="1"/>
</dbReference>
<protein>
    <submittedName>
        <fullName evidence="6">Aminotransferase WecE</fullName>
    </submittedName>
</protein>
<dbReference type="PANTHER" id="PTHR30244:SF34">
    <property type="entry name" value="DTDP-4-AMINO-4,6-DIDEOXYGALACTOSE TRANSAMINASE"/>
    <property type="match status" value="1"/>
</dbReference>
<keyword evidence="7" id="KW-1185">Reference proteome</keyword>
<comment type="caution">
    <text evidence="6">The sequence shown here is derived from an EMBL/GenBank/DDBJ whole genome shotgun (WGS) entry which is preliminary data.</text>
</comment>
<keyword evidence="6" id="KW-0808">Transferase</keyword>
<dbReference type="STRING" id="45067.Llan_0453"/>
<dbReference type="InterPro" id="IPR015424">
    <property type="entry name" value="PyrdxlP-dep_Trfase"/>
</dbReference>
<reference evidence="6 7" key="1">
    <citation type="submission" date="2015-11" db="EMBL/GenBank/DDBJ databases">
        <title>Genomic analysis of 38 Legionella species identifies large and diverse effector repertoires.</title>
        <authorList>
            <person name="Burstein D."/>
            <person name="Amaro F."/>
            <person name="Zusman T."/>
            <person name="Lifshitz Z."/>
            <person name="Cohen O."/>
            <person name="Gilbert J.A."/>
            <person name="Pupko T."/>
            <person name="Shuman H.A."/>
            <person name="Segal G."/>
        </authorList>
    </citation>
    <scope>NUCLEOTIDE SEQUENCE [LARGE SCALE GENOMIC DNA]</scope>
    <source>
        <strain evidence="6 7">ATCC 49751</strain>
    </source>
</reference>
<dbReference type="eggNOG" id="COG0399">
    <property type="taxonomic scope" value="Bacteria"/>
</dbReference>
<dbReference type="Proteomes" id="UP000054869">
    <property type="component" value="Unassembled WGS sequence"/>
</dbReference>
<dbReference type="PIRSF" id="PIRSF000390">
    <property type="entry name" value="PLP_StrS"/>
    <property type="match status" value="1"/>
</dbReference>
<dbReference type="Gene3D" id="3.90.1150.10">
    <property type="entry name" value="Aspartate Aminotransferase, domain 1"/>
    <property type="match status" value="1"/>
</dbReference>